<protein>
    <recommendedName>
        <fullName evidence="17">Acyl-coenzyme A thioesterase THEM4</fullName>
        <ecNumber evidence="16">3.1.2.2</ecNumber>
    </recommendedName>
    <alternativeName>
        <fullName evidence="18">Thioesterase superfamily member 4</fullName>
    </alternativeName>
</protein>
<evidence type="ECO:0000256" key="21">
    <source>
        <dbReference type="ARBA" id="ARBA00047969"/>
    </source>
</evidence>
<dbReference type="PANTHER" id="PTHR12418">
    <property type="entry name" value="ACYL-COENZYME A THIOESTERASE THEM4"/>
    <property type="match status" value="1"/>
</dbReference>
<gene>
    <name evidence="25" type="ORF">ENV79_04595</name>
</gene>
<comment type="catalytic activity">
    <reaction evidence="19">
        <text>octanoyl-CoA + H2O = octanoate + CoA + H(+)</text>
        <dbReference type="Rhea" id="RHEA:30143"/>
        <dbReference type="ChEBI" id="CHEBI:15377"/>
        <dbReference type="ChEBI" id="CHEBI:15378"/>
        <dbReference type="ChEBI" id="CHEBI:25646"/>
        <dbReference type="ChEBI" id="CHEBI:57287"/>
        <dbReference type="ChEBI" id="CHEBI:57386"/>
    </reaction>
    <physiologicalReaction direction="left-to-right" evidence="19">
        <dbReference type="Rhea" id="RHEA:30144"/>
    </physiologicalReaction>
</comment>
<dbReference type="EMBL" id="DTHS01000028">
    <property type="protein sequence ID" value="HHR48906.1"/>
    <property type="molecule type" value="Genomic_DNA"/>
</dbReference>
<dbReference type="SUPFAM" id="SSF54637">
    <property type="entry name" value="Thioesterase/thiol ester dehydrase-isomerase"/>
    <property type="match status" value="1"/>
</dbReference>
<accession>A0A7V6CN67</accession>
<keyword evidence="11" id="KW-0472">Membrane</keyword>
<dbReference type="EC" id="3.1.2.2" evidence="16"/>
<dbReference type="InterPro" id="IPR006683">
    <property type="entry name" value="Thioestr_dom"/>
</dbReference>
<proteinExistence type="inferred from homology"/>
<comment type="similarity">
    <text evidence="15">Belongs to the THEM4/THEM5 thioesterase family.</text>
</comment>
<dbReference type="PANTHER" id="PTHR12418:SF19">
    <property type="entry name" value="ACYL-COENZYME A THIOESTERASE THEM4"/>
    <property type="match status" value="1"/>
</dbReference>
<evidence type="ECO:0000256" key="22">
    <source>
        <dbReference type="ARBA" id="ARBA00048074"/>
    </source>
</evidence>
<evidence type="ECO:0000256" key="18">
    <source>
        <dbReference type="ARBA" id="ARBA00043210"/>
    </source>
</evidence>
<reference evidence="25" key="1">
    <citation type="journal article" date="2020" name="mSystems">
        <title>Genome- and Community-Level Interaction Insights into Carbon Utilization and Element Cycling Functions of Hydrothermarchaeota in Hydrothermal Sediment.</title>
        <authorList>
            <person name="Zhou Z."/>
            <person name="Liu Y."/>
            <person name="Xu W."/>
            <person name="Pan J."/>
            <person name="Luo Z.H."/>
            <person name="Li M."/>
        </authorList>
    </citation>
    <scope>NUCLEOTIDE SEQUENCE [LARGE SCALE GENOMIC DNA]</scope>
    <source>
        <strain evidence="25">SpSt-791</strain>
    </source>
</reference>
<dbReference type="Pfam" id="PF03061">
    <property type="entry name" value="4HBT"/>
    <property type="match status" value="1"/>
</dbReference>
<comment type="catalytic activity">
    <reaction evidence="22">
        <text>dodecanoyl-CoA + H2O = dodecanoate + CoA + H(+)</text>
        <dbReference type="Rhea" id="RHEA:30135"/>
        <dbReference type="ChEBI" id="CHEBI:15377"/>
        <dbReference type="ChEBI" id="CHEBI:15378"/>
        <dbReference type="ChEBI" id="CHEBI:18262"/>
        <dbReference type="ChEBI" id="CHEBI:57287"/>
        <dbReference type="ChEBI" id="CHEBI:57375"/>
    </reaction>
    <physiologicalReaction direction="left-to-right" evidence="22">
        <dbReference type="Rhea" id="RHEA:30136"/>
    </physiologicalReaction>
</comment>
<evidence type="ECO:0000256" key="13">
    <source>
        <dbReference type="ARBA" id="ARBA00035852"/>
    </source>
</evidence>
<evidence type="ECO:0000256" key="1">
    <source>
        <dbReference type="ARBA" id="ARBA00004170"/>
    </source>
</evidence>
<dbReference type="InterPro" id="IPR029069">
    <property type="entry name" value="HotDog_dom_sf"/>
</dbReference>
<evidence type="ECO:0000256" key="23">
    <source>
        <dbReference type="ARBA" id="ARBA00048180"/>
    </source>
</evidence>
<evidence type="ECO:0000256" key="16">
    <source>
        <dbReference type="ARBA" id="ARBA00038848"/>
    </source>
</evidence>
<evidence type="ECO:0000256" key="3">
    <source>
        <dbReference type="ARBA" id="ARBA00004632"/>
    </source>
</evidence>
<evidence type="ECO:0000256" key="8">
    <source>
        <dbReference type="ARBA" id="ARBA00022832"/>
    </source>
</evidence>
<keyword evidence="10" id="KW-0443">Lipid metabolism</keyword>
<keyword evidence="6" id="KW-0053">Apoptosis</keyword>
<evidence type="ECO:0000256" key="10">
    <source>
        <dbReference type="ARBA" id="ARBA00023098"/>
    </source>
</evidence>
<keyword evidence="9" id="KW-0809">Transit peptide</keyword>
<sequence length="131" mass="14979">MLIKSSDYCFACGKKNPIGFQLNIEETENGVKTEFTLKKEFEGYKDIAHGGIVATILDEMIAWACRKKGYQAVTAELTVRYKKPLLINQKYFAFGEIKKIHHRLIIGESKILDEVNNLLAFAQAKMYLTNR</sequence>
<dbReference type="AlphaFoldDB" id="A0A7V6CN67"/>
<evidence type="ECO:0000256" key="20">
    <source>
        <dbReference type="ARBA" id="ARBA00047734"/>
    </source>
</evidence>
<comment type="catalytic activity">
    <reaction evidence="20">
        <text>hexadecanoyl-CoA + H2O = hexadecanoate + CoA + H(+)</text>
        <dbReference type="Rhea" id="RHEA:16645"/>
        <dbReference type="ChEBI" id="CHEBI:7896"/>
        <dbReference type="ChEBI" id="CHEBI:15377"/>
        <dbReference type="ChEBI" id="CHEBI:15378"/>
        <dbReference type="ChEBI" id="CHEBI:57287"/>
        <dbReference type="ChEBI" id="CHEBI:57379"/>
        <dbReference type="EC" id="3.1.2.2"/>
    </reaction>
    <physiologicalReaction direction="left-to-right" evidence="20">
        <dbReference type="Rhea" id="RHEA:16646"/>
    </physiologicalReaction>
</comment>
<evidence type="ECO:0000256" key="6">
    <source>
        <dbReference type="ARBA" id="ARBA00022703"/>
    </source>
</evidence>
<keyword evidence="7" id="KW-0378">Hydrolase</keyword>
<evidence type="ECO:0000256" key="2">
    <source>
        <dbReference type="ARBA" id="ARBA00004496"/>
    </source>
</evidence>
<organism evidence="25">
    <name type="scientific">candidate division WOR-3 bacterium</name>
    <dbReference type="NCBI Taxonomy" id="2052148"/>
    <lineage>
        <taxon>Bacteria</taxon>
        <taxon>Bacteria division WOR-3</taxon>
    </lineage>
</organism>
<evidence type="ECO:0000256" key="17">
    <source>
        <dbReference type="ARBA" id="ARBA00040123"/>
    </source>
</evidence>
<dbReference type="GO" id="GO:0016289">
    <property type="term" value="F:acyl-CoA hydrolase activity"/>
    <property type="evidence" value="ECO:0007669"/>
    <property type="project" value="UniProtKB-ARBA"/>
</dbReference>
<dbReference type="GO" id="GO:0005737">
    <property type="term" value="C:cytoplasm"/>
    <property type="evidence" value="ECO:0007669"/>
    <property type="project" value="UniProtKB-SubCell"/>
</dbReference>
<dbReference type="Gene3D" id="3.10.129.10">
    <property type="entry name" value="Hotdog Thioesterase"/>
    <property type="match status" value="1"/>
</dbReference>
<dbReference type="InterPro" id="IPR052365">
    <property type="entry name" value="THEM4/THEM5_acyl-CoA_thioest"/>
</dbReference>
<evidence type="ECO:0000313" key="25">
    <source>
        <dbReference type="EMBL" id="HHR48906.1"/>
    </source>
</evidence>
<evidence type="ECO:0000256" key="9">
    <source>
        <dbReference type="ARBA" id="ARBA00022946"/>
    </source>
</evidence>
<name>A0A7V6CN67_UNCW3</name>
<comment type="catalytic activity">
    <reaction evidence="14">
        <text>(9Z)-octadecenoyl-CoA + H2O = (9Z)-octadecenoate + CoA + H(+)</text>
        <dbReference type="Rhea" id="RHEA:40139"/>
        <dbReference type="ChEBI" id="CHEBI:15377"/>
        <dbReference type="ChEBI" id="CHEBI:15378"/>
        <dbReference type="ChEBI" id="CHEBI:30823"/>
        <dbReference type="ChEBI" id="CHEBI:57287"/>
        <dbReference type="ChEBI" id="CHEBI:57387"/>
    </reaction>
    <physiologicalReaction direction="left-to-right" evidence="14">
        <dbReference type="Rhea" id="RHEA:40140"/>
    </physiologicalReaction>
</comment>
<keyword evidence="4" id="KW-1003">Cell membrane</keyword>
<evidence type="ECO:0000256" key="7">
    <source>
        <dbReference type="ARBA" id="ARBA00022801"/>
    </source>
</evidence>
<feature type="domain" description="Thioesterase" evidence="24">
    <location>
        <begin position="47"/>
        <end position="115"/>
    </location>
</feature>
<dbReference type="GO" id="GO:0016020">
    <property type="term" value="C:membrane"/>
    <property type="evidence" value="ECO:0007669"/>
    <property type="project" value="UniProtKB-SubCell"/>
</dbReference>
<keyword evidence="5" id="KW-0963">Cytoplasm</keyword>
<comment type="catalytic activity">
    <reaction evidence="21">
        <text>decanoyl-CoA + H2O = decanoate + CoA + H(+)</text>
        <dbReference type="Rhea" id="RHEA:40059"/>
        <dbReference type="ChEBI" id="CHEBI:15377"/>
        <dbReference type="ChEBI" id="CHEBI:15378"/>
        <dbReference type="ChEBI" id="CHEBI:27689"/>
        <dbReference type="ChEBI" id="CHEBI:57287"/>
        <dbReference type="ChEBI" id="CHEBI:61430"/>
    </reaction>
    <physiologicalReaction direction="left-to-right" evidence="21">
        <dbReference type="Rhea" id="RHEA:40060"/>
    </physiologicalReaction>
</comment>
<comment type="subcellular location">
    <subcellularLocation>
        <location evidence="3">Cell projection</location>
        <location evidence="3">Ruffle membrane</location>
    </subcellularLocation>
    <subcellularLocation>
        <location evidence="2">Cytoplasm</location>
    </subcellularLocation>
    <subcellularLocation>
        <location evidence="1">Membrane</location>
        <topology evidence="1">Peripheral membrane protein</topology>
    </subcellularLocation>
</comment>
<dbReference type="NCBIfam" id="TIGR00369">
    <property type="entry name" value="unchar_dom_1"/>
    <property type="match status" value="1"/>
</dbReference>
<evidence type="ECO:0000256" key="11">
    <source>
        <dbReference type="ARBA" id="ARBA00023136"/>
    </source>
</evidence>
<keyword evidence="8" id="KW-0276">Fatty acid metabolism</keyword>
<comment type="catalytic activity">
    <reaction evidence="23">
        <text>tetradecanoyl-CoA + H2O = tetradecanoate + CoA + H(+)</text>
        <dbReference type="Rhea" id="RHEA:40119"/>
        <dbReference type="ChEBI" id="CHEBI:15377"/>
        <dbReference type="ChEBI" id="CHEBI:15378"/>
        <dbReference type="ChEBI" id="CHEBI:30807"/>
        <dbReference type="ChEBI" id="CHEBI:57287"/>
        <dbReference type="ChEBI" id="CHEBI:57385"/>
    </reaction>
    <physiologicalReaction direction="left-to-right" evidence="23">
        <dbReference type="Rhea" id="RHEA:40120"/>
    </physiologicalReaction>
</comment>
<evidence type="ECO:0000256" key="5">
    <source>
        <dbReference type="ARBA" id="ARBA00022490"/>
    </source>
</evidence>
<evidence type="ECO:0000256" key="15">
    <source>
        <dbReference type="ARBA" id="ARBA00038456"/>
    </source>
</evidence>
<dbReference type="InterPro" id="IPR003736">
    <property type="entry name" value="PAAI_dom"/>
</dbReference>
<comment type="caution">
    <text evidence="25">The sequence shown here is derived from an EMBL/GenBank/DDBJ whole genome shotgun (WGS) entry which is preliminary data.</text>
</comment>
<evidence type="ECO:0000256" key="19">
    <source>
        <dbReference type="ARBA" id="ARBA00047588"/>
    </source>
</evidence>
<dbReference type="GO" id="GO:0006631">
    <property type="term" value="P:fatty acid metabolic process"/>
    <property type="evidence" value="ECO:0007669"/>
    <property type="project" value="UniProtKB-KW"/>
</dbReference>
<dbReference type="CDD" id="cd03443">
    <property type="entry name" value="PaaI_thioesterase"/>
    <property type="match status" value="1"/>
</dbReference>
<evidence type="ECO:0000256" key="12">
    <source>
        <dbReference type="ARBA" id="ARBA00023273"/>
    </source>
</evidence>
<evidence type="ECO:0000256" key="4">
    <source>
        <dbReference type="ARBA" id="ARBA00022475"/>
    </source>
</evidence>
<comment type="catalytic activity">
    <reaction evidence="13">
        <text>(5Z,8Z,11Z,14Z)-eicosatetraenoyl-CoA + H2O = (5Z,8Z,11Z,14Z)-eicosatetraenoate + CoA + H(+)</text>
        <dbReference type="Rhea" id="RHEA:40151"/>
        <dbReference type="ChEBI" id="CHEBI:15377"/>
        <dbReference type="ChEBI" id="CHEBI:15378"/>
        <dbReference type="ChEBI" id="CHEBI:32395"/>
        <dbReference type="ChEBI" id="CHEBI:57287"/>
        <dbReference type="ChEBI" id="CHEBI:57368"/>
    </reaction>
    <physiologicalReaction direction="left-to-right" evidence="13">
        <dbReference type="Rhea" id="RHEA:40152"/>
    </physiologicalReaction>
</comment>
<evidence type="ECO:0000256" key="14">
    <source>
        <dbReference type="ARBA" id="ARBA00037002"/>
    </source>
</evidence>
<keyword evidence="12" id="KW-0966">Cell projection</keyword>
<evidence type="ECO:0000259" key="24">
    <source>
        <dbReference type="Pfam" id="PF03061"/>
    </source>
</evidence>